<reference evidence="3" key="1">
    <citation type="submission" date="2017-02" db="UniProtKB">
        <authorList>
            <consortium name="WormBaseParasite"/>
        </authorList>
    </citation>
    <scope>IDENTIFICATION</scope>
</reference>
<sequence>MDDDDLSGAFESVGNDRISTVPVAHTVHKMSFERYSSKIYSIAITLDAARQEEARRQATSFLNSMLRGDCGDSVEPAVKRVALPPDMPFEPLVTRDVAPTKS</sequence>
<gene>
    <name evidence="1" type="ORF">ACOC_LOCUS10414</name>
</gene>
<protein>
    <submittedName>
        <fullName evidence="3">Arp2/3 complex 34 kDa subunit</fullName>
    </submittedName>
</protein>
<proteinExistence type="predicted"/>
<accession>A0A0R3PWA8</accession>
<evidence type="ECO:0000313" key="3">
    <source>
        <dbReference type="WBParaSite" id="ACOC_0001041301-mRNA-1"/>
    </source>
</evidence>
<dbReference type="Proteomes" id="UP000267027">
    <property type="component" value="Unassembled WGS sequence"/>
</dbReference>
<name>A0A0R3PWA8_ANGCS</name>
<dbReference type="WBParaSite" id="ACOC_0001041301-mRNA-1">
    <property type="protein sequence ID" value="ACOC_0001041301-mRNA-1"/>
    <property type="gene ID" value="ACOC_0001041301"/>
</dbReference>
<evidence type="ECO:0000313" key="2">
    <source>
        <dbReference type="Proteomes" id="UP000267027"/>
    </source>
</evidence>
<dbReference type="STRING" id="334426.A0A0R3PWA8"/>
<organism evidence="3">
    <name type="scientific">Angiostrongylus costaricensis</name>
    <name type="common">Nematode worm</name>
    <dbReference type="NCBI Taxonomy" id="334426"/>
    <lineage>
        <taxon>Eukaryota</taxon>
        <taxon>Metazoa</taxon>
        <taxon>Ecdysozoa</taxon>
        <taxon>Nematoda</taxon>
        <taxon>Chromadorea</taxon>
        <taxon>Rhabditida</taxon>
        <taxon>Rhabditina</taxon>
        <taxon>Rhabditomorpha</taxon>
        <taxon>Strongyloidea</taxon>
        <taxon>Metastrongylidae</taxon>
        <taxon>Angiostrongylus</taxon>
    </lineage>
</organism>
<dbReference type="AlphaFoldDB" id="A0A0R3PWA8"/>
<dbReference type="EMBL" id="UYYA01004467">
    <property type="protein sequence ID" value="VDM61999.1"/>
    <property type="molecule type" value="Genomic_DNA"/>
</dbReference>
<keyword evidence="2" id="KW-1185">Reference proteome</keyword>
<reference evidence="1 2" key="2">
    <citation type="submission" date="2018-11" db="EMBL/GenBank/DDBJ databases">
        <authorList>
            <consortium name="Pathogen Informatics"/>
        </authorList>
    </citation>
    <scope>NUCLEOTIDE SEQUENCE [LARGE SCALE GENOMIC DNA]</scope>
    <source>
        <strain evidence="1 2">Costa Rica</strain>
    </source>
</reference>
<evidence type="ECO:0000313" key="1">
    <source>
        <dbReference type="EMBL" id="VDM61999.1"/>
    </source>
</evidence>